<dbReference type="InterPro" id="IPR000182">
    <property type="entry name" value="GNAT_dom"/>
</dbReference>
<name>A0A412YSM7_9BACT</name>
<organism evidence="4 5">
    <name type="scientific">Phocaeicola dorei</name>
    <dbReference type="NCBI Taxonomy" id="357276"/>
    <lineage>
        <taxon>Bacteria</taxon>
        <taxon>Pseudomonadati</taxon>
        <taxon>Bacteroidota</taxon>
        <taxon>Bacteroidia</taxon>
        <taxon>Bacteroidales</taxon>
        <taxon>Bacteroidaceae</taxon>
        <taxon>Phocaeicola</taxon>
    </lineage>
</organism>
<evidence type="ECO:0000259" key="3">
    <source>
        <dbReference type="PROSITE" id="PS51186"/>
    </source>
</evidence>
<gene>
    <name evidence="4" type="ORF">DWW04_22670</name>
</gene>
<keyword evidence="2" id="KW-0012">Acyltransferase</keyword>
<sequence>MQTVIKKILSERKRFLSLLLLADEQESMIDKYIGRGDMFVMYTQDGVAICSAIVTDEGNGICEIKSLAVAPEFQRKGYGKEMSDFLSQHYADKFSLMTVGTGDSMSTISFYRKCGFHYSHTVPDFFTVNYDHPIEEDGKILEDMLYFRKYLTVPQAICKNACTEELILSLLNLWKESVKASHHFLTESDIHDLIPDVCLALKSVADLAVLYYKNAPAGFIGIEDKKVEMLFILPDYFGCGLGKRLMDIAIKDYGSIYVDVNEQNPKARNFYRHLGFREYERTESDSQGRPFPIIKMELHA</sequence>
<keyword evidence="1 4" id="KW-0808">Transferase</keyword>
<protein>
    <submittedName>
        <fullName evidence="4">N-acetyltransferase</fullName>
    </submittedName>
</protein>
<dbReference type="AlphaFoldDB" id="A0A412YSM7"/>
<dbReference type="SUPFAM" id="SSF55729">
    <property type="entry name" value="Acyl-CoA N-acyltransferases (Nat)"/>
    <property type="match status" value="2"/>
</dbReference>
<dbReference type="PROSITE" id="PS51186">
    <property type="entry name" value="GNAT"/>
    <property type="match status" value="2"/>
</dbReference>
<dbReference type="EMBL" id="QRZL01000044">
    <property type="protein sequence ID" value="RGV68078.1"/>
    <property type="molecule type" value="Genomic_DNA"/>
</dbReference>
<proteinExistence type="predicted"/>
<evidence type="ECO:0000256" key="1">
    <source>
        <dbReference type="ARBA" id="ARBA00022679"/>
    </source>
</evidence>
<dbReference type="GO" id="GO:0016747">
    <property type="term" value="F:acyltransferase activity, transferring groups other than amino-acyl groups"/>
    <property type="evidence" value="ECO:0007669"/>
    <property type="project" value="InterPro"/>
</dbReference>
<dbReference type="Proteomes" id="UP000283678">
    <property type="component" value="Unassembled WGS sequence"/>
</dbReference>
<comment type="caution">
    <text evidence="4">The sequence shown here is derived from an EMBL/GenBank/DDBJ whole genome shotgun (WGS) entry which is preliminary data.</text>
</comment>
<dbReference type="PANTHER" id="PTHR43800">
    <property type="entry name" value="PEPTIDYL-LYSINE N-ACETYLTRANSFERASE YJAB"/>
    <property type="match status" value="1"/>
</dbReference>
<accession>A0A412YSM7</accession>
<dbReference type="Gene3D" id="3.40.630.30">
    <property type="match status" value="2"/>
</dbReference>
<feature type="domain" description="N-acetyltransferase" evidence="3">
    <location>
        <begin position="1"/>
        <end position="152"/>
    </location>
</feature>
<dbReference type="Pfam" id="PF13508">
    <property type="entry name" value="Acetyltransf_7"/>
    <property type="match status" value="1"/>
</dbReference>
<evidence type="ECO:0000313" key="4">
    <source>
        <dbReference type="EMBL" id="RGV68078.1"/>
    </source>
</evidence>
<dbReference type="InterPro" id="IPR016181">
    <property type="entry name" value="Acyl_CoA_acyltransferase"/>
</dbReference>
<evidence type="ECO:0000313" key="5">
    <source>
        <dbReference type="Proteomes" id="UP000283678"/>
    </source>
</evidence>
<dbReference type="CDD" id="cd04301">
    <property type="entry name" value="NAT_SF"/>
    <property type="match status" value="2"/>
</dbReference>
<dbReference type="RefSeq" id="WP_009036678.1">
    <property type="nucleotide sequence ID" value="NZ_JAQPZB010000041.1"/>
</dbReference>
<dbReference type="PANTHER" id="PTHR43800:SF1">
    <property type="entry name" value="PEPTIDYL-LYSINE N-ACETYLTRANSFERASE YJAB"/>
    <property type="match status" value="1"/>
</dbReference>
<dbReference type="Pfam" id="PF13673">
    <property type="entry name" value="Acetyltransf_10"/>
    <property type="match status" value="1"/>
</dbReference>
<feature type="domain" description="N-acetyltransferase" evidence="3">
    <location>
        <begin position="157"/>
        <end position="300"/>
    </location>
</feature>
<reference evidence="4 5" key="1">
    <citation type="submission" date="2018-08" db="EMBL/GenBank/DDBJ databases">
        <title>A genome reference for cultivated species of the human gut microbiota.</title>
        <authorList>
            <person name="Zou Y."/>
            <person name="Xue W."/>
            <person name="Luo G."/>
        </authorList>
    </citation>
    <scope>NUCLEOTIDE SEQUENCE [LARGE SCALE GENOMIC DNA]</scope>
    <source>
        <strain evidence="4 5">AF14-1AC</strain>
    </source>
</reference>
<evidence type="ECO:0000256" key="2">
    <source>
        <dbReference type="ARBA" id="ARBA00023315"/>
    </source>
</evidence>